<evidence type="ECO:0000256" key="4">
    <source>
        <dbReference type="ARBA" id="ARBA00022729"/>
    </source>
</evidence>
<organism evidence="7">
    <name type="scientific">Phytophthora sojae</name>
    <name type="common">Soybean stem and root rot agent</name>
    <name type="synonym">Phytophthora megasperma f. sp. glycines</name>
    <dbReference type="NCBI Taxonomy" id="67593"/>
    <lineage>
        <taxon>Eukaryota</taxon>
        <taxon>Sar</taxon>
        <taxon>Stramenopiles</taxon>
        <taxon>Oomycota</taxon>
        <taxon>Peronosporomycetes</taxon>
        <taxon>Peronosporales</taxon>
        <taxon>Peronosporaceae</taxon>
        <taxon>Phytophthora</taxon>
    </lineage>
</organism>
<dbReference type="InterPro" id="IPR031825">
    <property type="entry name" value="RXLR"/>
</dbReference>
<feature type="chain" id="PRO_5007653138" description="RxLR effector protein" evidence="5">
    <location>
        <begin position="25"/>
        <end position="160"/>
    </location>
</feature>
<evidence type="ECO:0000256" key="2">
    <source>
        <dbReference type="ARBA" id="ARBA00010400"/>
    </source>
</evidence>
<comment type="similarity">
    <text evidence="2 5">Belongs to the RxLR effector family.</text>
</comment>
<proteinExistence type="inferred from homology"/>
<feature type="signal peptide" evidence="5">
    <location>
        <begin position="1"/>
        <end position="24"/>
    </location>
</feature>
<dbReference type="HOGENOM" id="CLU_150342_0_0_1"/>
<dbReference type="EMBL" id="JN254247">
    <property type="protein sequence ID" value="AEK81060.1"/>
    <property type="molecule type" value="Genomic_DNA"/>
</dbReference>
<comment type="subcellular location">
    <subcellularLocation>
        <location evidence="1 5">Secreted</location>
    </subcellularLocation>
</comment>
<feature type="transmembrane region" description="Helical" evidence="6">
    <location>
        <begin position="140"/>
        <end position="158"/>
    </location>
</feature>
<evidence type="ECO:0000256" key="3">
    <source>
        <dbReference type="ARBA" id="ARBA00022525"/>
    </source>
</evidence>
<dbReference type="VEuPathDB" id="FungiDB:PHYSODRAFT_355941"/>
<evidence type="ECO:0000256" key="6">
    <source>
        <dbReference type="SAM" id="Phobius"/>
    </source>
</evidence>
<name>E0W5H6_PHYSO</name>
<protein>
    <recommendedName>
        <fullName evidence="5">RxLR effector protein</fullName>
    </recommendedName>
</protein>
<gene>
    <name evidence="7" type="primary">Avh</name>
</gene>
<keyword evidence="6" id="KW-0812">Transmembrane</keyword>
<evidence type="ECO:0000256" key="1">
    <source>
        <dbReference type="ARBA" id="ARBA00004613"/>
    </source>
</evidence>
<evidence type="ECO:0000313" key="8">
    <source>
        <dbReference type="EMBL" id="AEK81060.1"/>
    </source>
</evidence>
<keyword evidence="6" id="KW-1133">Transmembrane helix</keyword>
<accession>E0W5H6</accession>
<comment type="domain">
    <text evidence="5">The RxLR-dEER motif acts to carry the protein into the host cell cytoplasm through binding to cell surface phosphatidylinositol-3-phosphate.</text>
</comment>
<keyword evidence="6" id="KW-0472">Membrane</keyword>
<dbReference type="AlphaFoldDB" id="E0W5H6"/>
<comment type="function">
    <text evidence="5">Effector that suppresses plant defense responses during pathogen infection.</text>
</comment>
<evidence type="ECO:0000256" key="5">
    <source>
        <dbReference type="RuleBase" id="RU367124"/>
    </source>
</evidence>
<dbReference type="KEGG" id="psoj:PHYSODRAFT_355941"/>
<dbReference type="Pfam" id="PF16810">
    <property type="entry name" value="RXLR"/>
    <property type="match status" value="1"/>
</dbReference>
<dbReference type="EMBL" id="JN254246">
    <property type="protein sequence ID" value="AEK81059.1"/>
    <property type="molecule type" value="Genomic_DNA"/>
</dbReference>
<evidence type="ECO:0000313" key="7">
    <source>
        <dbReference type="EMBL" id="AEK81059.1"/>
    </source>
</evidence>
<sequence>MRVNFLLALVVATYAATCISASSAENVAQIAVPEAKTEANEAQFIDQVRRLKGSHIVSSGEEWWKSAAEEERGLPLGNAKSLFGKLKGRVGAKNLAAANGVGTKVDDLTNKQIKEVTVATANAVKKDRRIWPRVKKFLKILYRSTIAAAIIFGVTAMLKD</sequence>
<dbReference type="RefSeq" id="XP_009535761.1">
    <property type="nucleotide sequence ID" value="XM_009537466.1"/>
</dbReference>
<keyword evidence="3 5" id="KW-0964">Secreted</keyword>
<reference evidence="7" key="1">
    <citation type="journal article" date="2011" name="Plant Cell">
        <title>Transcriptional programming and functional interactions within the Phytophthora sojae RXLR effector repertoire.</title>
        <authorList>
            <person name="Wang Q."/>
            <person name="Han C."/>
            <person name="Ferreira A.O."/>
            <person name="Yu X."/>
            <person name="Ye W."/>
            <person name="Tripathy S."/>
            <person name="Kale S.D."/>
            <person name="Gu B."/>
            <person name="Sheng Y."/>
            <person name="Sui Y."/>
            <person name="Wang X."/>
            <person name="Zhang Z."/>
            <person name="Cheng B."/>
            <person name="Dong S."/>
            <person name="Shan W."/>
            <person name="Zheng X."/>
            <person name="Dou D."/>
            <person name="Tyler B.M."/>
            <person name="Wang Y."/>
        </authorList>
    </citation>
    <scope>NUCLEOTIDE SEQUENCE</scope>
    <source>
        <strain evidence="7">P7074</strain>
        <strain evidence="8">P7076</strain>
    </source>
</reference>
<keyword evidence="4 5" id="KW-0732">Signal</keyword>
<dbReference type="OrthoDB" id="97758at2759"/>